<dbReference type="EMBL" id="UPTC01001109">
    <property type="protein sequence ID" value="VBB31112.1"/>
    <property type="molecule type" value="Genomic_DNA"/>
</dbReference>
<sequence length="141" mass="16489">TDRETYCINEKAICRAKISQLLRAAVKFEYETFERTLQQILPIGVEFKEEYLEGLAFINNELATGKTIRYLNVEDLPEDPIKRLKLLFSLRQSWEESAMQQYLNDLCPTKRHLNELLMNCCRQTTTVNGEKLLVGLKEMLL</sequence>
<dbReference type="Proteomes" id="UP000276991">
    <property type="component" value="Unassembled WGS sequence"/>
</dbReference>
<dbReference type="InterPro" id="IPR019128">
    <property type="entry name" value="Dcc1"/>
</dbReference>
<dbReference type="AlphaFoldDB" id="A0A498SJ90"/>
<protein>
    <recommendedName>
        <fullName evidence="2">Sister chromatid cohesion protein DCC1</fullName>
    </recommendedName>
</protein>
<keyword evidence="3" id="KW-0235">DNA replication</keyword>
<dbReference type="STRING" id="6277.A0A498SJ90"/>
<dbReference type="GO" id="GO:0000785">
    <property type="term" value="C:chromatin"/>
    <property type="evidence" value="ECO:0007669"/>
    <property type="project" value="TreeGrafter"/>
</dbReference>
<comment type="similarity">
    <text evidence="1">Belongs to the DCC1 family.</text>
</comment>
<gene>
    <name evidence="4" type="ORF">NAV_LOCUS5903</name>
</gene>
<dbReference type="GO" id="GO:0034088">
    <property type="term" value="P:maintenance of mitotic sister chromatid cohesion"/>
    <property type="evidence" value="ECO:0007669"/>
    <property type="project" value="TreeGrafter"/>
</dbReference>
<evidence type="ECO:0000256" key="3">
    <source>
        <dbReference type="ARBA" id="ARBA00022705"/>
    </source>
</evidence>
<dbReference type="PANTHER" id="PTHR13395">
    <property type="entry name" value="SISTER CHROMATID COHESION PROTEIN DCC1-RELATED"/>
    <property type="match status" value="1"/>
</dbReference>
<reference evidence="4 5" key="1">
    <citation type="submission" date="2018-08" db="EMBL/GenBank/DDBJ databases">
        <authorList>
            <person name="Laetsch R D."/>
            <person name="Stevens L."/>
            <person name="Kumar S."/>
            <person name="Blaxter L. M."/>
        </authorList>
    </citation>
    <scope>NUCLEOTIDE SEQUENCE [LARGE SCALE GENOMIC DNA]</scope>
</reference>
<organism evidence="4 5">
    <name type="scientific">Acanthocheilonema viteae</name>
    <name type="common">Filarial nematode worm</name>
    <name type="synonym">Dipetalonema viteae</name>
    <dbReference type="NCBI Taxonomy" id="6277"/>
    <lineage>
        <taxon>Eukaryota</taxon>
        <taxon>Metazoa</taxon>
        <taxon>Ecdysozoa</taxon>
        <taxon>Nematoda</taxon>
        <taxon>Chromadorea</taxon>
        <taxon>Rhabditida</taxon>
        <taxon>Spirurina</taxon>
        <taxon>Spiruromorpha</taxon>
        <taxon>Filarioidea</taxon>
        <taxon>Onchocercidae</taxon>
        <taxon>Acanthocheilonema</taxon>
    </lineage>
</organism>
<accession>A0A498SJ90</accession>
<keyword evidence="5" id="KW-1185">Reference proteome</keyword>
<feature type="non-terminal residue" evidence="4">
    <location>
        <position position="1"/>
    </location>
</feature>
<dbReference type="OrthoDB" id="5199543at2759"/>
<evidence type="ECO:0000313" key="5">
    <source>
        <dbReference type="Proteomes" id="UP000276991"/>
    </source>
</evidence>
<dbReference type="PANTHER" id="PTHR13395:SF6">
    <property type="entry name" value="SISTER CHROMATID COHESION PROTEIN DCC1"/>
    <property type="match status" value="1"/>
</dbReference>
<dbReference type="GO" id="GO:0031390">
    <property type="term" value="C:Ctf18 RFC-like complex"/>
    <property type="evidence" value="ECO:0007669"/>
    <property type="project" value="InterPro"/>
</dbReference>
<dbReference type="GO" id="GO:0000775">
    <property type="term" value="C:chromosome, centromeric region"/>
    <property type="evidence" value="ECO:0007669"/>
    <property type="project" value="TreeGrafter"/>
</dbReference>
<proteinExistence type="inferred from homology"/>
<name>A0A498SJ90_ACAVI</name>
<evidence type="ECO:0000256" key="1">
    <source>
        <dbReference type="ARBA" id="ARBA00007017"/>
    </source>
</evidence>
<dbReference type="GO" id="GO:0006260">
    <property type="term" value="P:DNA replication"/>
    <property type="evidence" value="ECO:0007669"/>
    <property type="project" value="UniProtKB-KW"/>
</dbReference>
<evidence type="ECO:0000256" key="2">
    <source>
        <dbReference type="ARBA" id="ARBA00017682"/>
    </source>
</evidence>
<dbReference type="Pfam" id="PF09724">
    <property type="entry name" value="Dcc1"/>
    <property type="match status" value="1"/>
</dbReference>
<evidence type="ECO:0000313" key="4">
    <source>
        <dbReference type="EMBL" id="VBB31112.1"/>
    </source>
</evidence>